<protein>
    <recommendedName>
        <fullName evidence="10">Isopropylmalate dehydrogenase-like domain-containing protein</fullName>
    </recommendedName>
</protein>
<gene>
    <name evidence="11" type="ORF">C2857_002770</name>
</gene>
<sequence length="190" mass="20733">MSDHVGPEVTKETLKVLDVIKEPCPNAKFQRTFDLVGVSSIDKHGTPNTNEVLEKAAQNGAVLFGSVGGPEWADATPKPECGILRLRHRLDAFAHLRPYVIFAPSLLNASPLETDAVNGTRFIVARENCGEAYFGDEVENRVVVLGSLGLQAACTYPEQMERWMQEEEVQPSSEAPIKPVSSRVACVGEE</sequence>
<dbReference type="PANTHER" id="PTHR42979">
    <property type="entry name" value="3-ISOPROPYLMALATE DEHYDROGENASE"/>
    <property type="match status" value="1"/>
</dbReference>
<keyword evidence="6" id="KW-0560">Oxidoreductase</keyword>
<keyword evidence="7" id="KW-0520">NAD</keyword>
<dbReference type="EMBL" id="CP031390">
    <property type="protein sequence ID" value="QPH17861.1"/>
    <property type="molecule type" value="Genomic_DNA"/>
</dbReference>
<dbReference type="Pfam" id="PF00180">
    <property type="entry name" value="Iso_dh"/>
    <property type="match status" value="1"/>
</dbReference>
<evidence type="ECO:0000256" key="9">
    <source>
        <dbReference type="SAM" id="MobiDB-lite"/>
    </source>
</evidence>
<dbReference type="InterPro" id="IPR024084">
    <property type="entry name" value="IsoPropMal-DH-like_dom"/>
</dbReference>
<feature type="domain" description="Isopropylmalate dehydrogenase-like" evidence="10">
    <location>
        <begin position="3"/>
        <end position="184"/>
    </location>
</feature>
<keyword evidence="2" id="KW-0432">Leucine biosynthesis</keyword>
<proteinExistence type="inferred from homology"/>
<evidence type="ECO:0000256" key="2">
    <source>
        <dbReference type="ARBA" id="ARBA00022430"/>
    </source>
</evidence>
<dbReference type="SMART" id="SM01329">
    <property type="entry name" value="Iso_dh"/>
    <property type="match status" value="1"/>
</dbReference>
<evidence type="ECO:0000256" key="5">
    <source>
        <dbReference type="ARBA" id="ARBA00022842"/>
    </source>
</evidence>
<evidence type="ECO:0000256" key="8">
    <source>
        <dbReference type="ARBA" id="ARBA00023304"/>
    </source>
</evidence>
<dbReference type="PANTHER" id="PTHR42979:SF4">
    <property type="entry name" value="3-ISOPROPYLMALATE DEHYDROGENASE"/>
    <property type="match status" value="1"/>
</dbReference>
<name>A0A7U3Q2Z5_EPIFF</name>
<dbReference type="GO" id="GO:0009098">
    <property type="term" value="P:L-leucine biosynthetic process"/>
    <property type="evidence" value="ECO:0007669"/>
    <property type="project" value="UniProtKB-KW"/>
</dbReference>
<evidence type="ECO:0000256" key="7">
    <source>
        <dbReference type="ARBA" id="ARBA00023027"/>
    </source>
</evidence>
<accession>A0A7U3Q2Z5</accession>
<comment type="similarity">
    <text evidence="1">Belongs to the isocitrate and isopropylmalate dehydrogenases family.</text>
</comment>
<reference evidence="11 12" key="1">
    <citation type="journal article" date="2018" name="PLoS Genet.">
        <title>Repeat elements organise 3D genome structure and mediate transcription in the filamentous fungus Epichloe festucae.</title>
        <authorList>
            <person name="Winter D.J."/>
            <person name="Ganley A.R.D."/>
            <person name="Young C.A."/>
            <person name="Liachko I."/>
            <person name="Schardl C.L."/>
            <person name="Dupont P.Y."/>
            <person name="Berry D."/>
            <person name="Ram A."/>
            <person name="Scott B."/>
            <person name="Cox M.P."/>
        </authorList>
    </citation>
    <scope>NUCLEOTIDE SEQUENCE [LARGE SCALE GENOMIC DNA]</scope>
    <source>
        <strain evidence="11 12">Fl1</strain>
    </source>
</reference>
<dbReference type="OrthoDB" id="419183at2759"/>
<keyword evidence="5" id="KW-0460">Magnesium</keyword>
<dbReference type="Proteomes" id="UP000594364">
    <property type="component" value="Chromosome 6"/>
</dbReference>
<evidence type="ECO:0000256" key="3">
    <source>
        <dbReference type="ARBA" id="ARBA00022605"/>
    </source>
</evidence>
<evidence type="ECO:0000313" key="12">
    <source>
        <dbReference type="Proteomes" id="UP000594364"/>
    </source>
</evidence>
<keyword evidence="4" id="KW-0479">Metal-binding</keyword>
<evidence type="ECO:0000256" key="4">
    <source>
        <dbReference type="ARBA" id="ARBA00022723"/>
    </source>
</evidence>
<dbReference type="SUPFAM" id="SSF53659">
    <property type="entry name" value="Isocitrate/Isopropylmalate dehydrogenase-like"/>
    <property type="match status" value="1"/>
</dbReference>
<keyword evidence="8" id="KW-0100">Branched-chain amino acid biosynthesis</keyword>
<dbReference type="GO" id="GO:0003862">
    <property type="term" value="F:3-isopropylmalate dehydrogenase activity"/>
    <property type="evidence" value="ECO:0007669"/>
    <property type="project" value="InterPro"/>
</dbReference>
<feature type="region of interest" description="Disordered" evidence="9">
    <location>
        <begin position="167"/>
        <end position="190"/>
    </location>
</feature>
<dbReference type="AlphaFoldDB" id="A0A7U3Q2Z5"/>
<evidence type="ECO:0000256" key="1">
    <source>
        <dbReference type="ARBA" id="ARBA00007769"/>
    </source>
</evidence>
<dbReference type="InterPro" id="IPR004429">
    <property type="entry name" value="Isopropylmalate_DH"/>
</dbReference>
<dbReference type="Gene3D" id="3.40.718.10">
    <property type="entry name" value="Isopropylmalate Dehydrogenase"/>
    <property type="match status" value="1"/>
</dbReference>
<dbReference type="GO" id="GO:0046872">
    <property type="term" value="F:metal ion binding"/>
    <property type="evidence" value="ECO:0007669"/>
    <property type="project" value="UniProtKB-KW"/>
</dbReference>
<keyword evidence="12" id="KW-1185">Reference proteome</keyword>
<keyword evidence="3" id="KW-0028">Amino-acid biosynthesis</keyword>
<evidence type="ECO:0000256" key="6">
    <source>
        <dbReference type="ARBA" id="ARBA00023002"/>
    </source>
</evidence>
<dbReference type="GO" id="GO:0005829">
    <property type="term" value="C:cytosol"/>
    <property type="evidence" value="ECO:0007669"/>
    <property type="project" value="TreeGrafter"/>
</dbReference>
<evidence type="ECO:0000259" key="10">
    <source>
        <dbReference type="SMART" id="SM01329"/>
    </source>
</evidence>
<organism evidence="11 12">
    <name type="scientific">Epichloe festucae (strain Fl1)</name>
    <dbReference type="NCBI Taxonomy" id="877507"/>
    <lineage>
        <taxon>Eukaryota</taxon>
        <taxon>Fungi</taxon>
        <taxon>Dikarya</taxon>
        <taxon>Ascomycota</taxon>
        <taxon>Pezizomycotina</taxon>
        <taxon>Sordariomycetes</taxon>
        <taxon>Hypocreomycetidae</taxon>
        <taxon>Hypocreales</taxon>
        <taxon>Clavicipitaceae</taxon>
        <taxon>Epichloe</taxon>
    </lineage>
</organism>
<evidence type="ECO:0000313" key="11">
    <source>
        <dbReference type="EMBL" id="QPH17861.1"/>
    </source>
</evidence>